<evidence type="ECO:0000256" key="6">
    <source>
        <dbReference type="ARBA" id="ARBA00022722"/>
    </source>
</evidence>
<evidence type="ECO:0000256" key="5">
    <source>
        <dbReference type="ARBA" id="ARBA00012180"/>
    </source>
</evidence>
<comment type="caution">
    <text evidence="12">The sequence shown here is derived from an EMBL/GenBank/DDBJ whole genome shotgun (WGS) entry which is preliminary data.</text>
</comment>
<keyword evidence="6" id="KW-0540">Nuclease</keyword>
<dbReference type="GO" id="GO:0043137">
    <property type="term" value="P:DNA replication, removal of RNA primer"/>
    <property type="evidence" value="ECO:0007669"/>
    <property type="project" value="TreeGrafter"/>
</dbReference>
<dbReference type="InterPro" id="IPR050092">
    <property type="entry name" value="RNase_H"/>
</dbReference>
<comment type="catalytic activity">
    <reaction evidence="1">
        <text>Endonucleolytic cleavage to 5'-phosphomonoester.</text>
        <dbReference type="EC" id="3.1.26.4"/>
    </reaction>
</comment>
<organism evidence="12 13">
    <name type="scientific">Giardia muris</name>
    <dbReference type="NCBI Taxonomy" id="5742"/>
    <lineage>
        <taxon>Eukaryota</taxon>
        <taxon>Metamonada</taxon>
        <taxon>Diplomonadida</taxon>
        <taxon>Hexamitidae</taxon>
        <taxon>Giardiinae</taxon>
        <taxon>Giardia</taxon>
    </lineage>
</organism>
<proteinExistence type="inferred from homology"/>
<reference evidence="12 13" key="1">
    <citation type="submission" date="2019-05" db="EMBL/GenBank/DDBJ databases">
        <title>The compact genome of Giardia muris reveals important steps in the evolution of intestinal protozoan parasites.</title>
        <authorList>
            <person name="Xu F."/>
            <person name="Jimenez-Gonzalez A."/>
            <person name="Einarsson E."/>
            <person name="Astvaldsson A."/>
            <person name="Peirasmaki D."/>
            <person name="Eckmann L."/>
            <person name="Andersson J.O."/>
            <person name="Svard S.G."/>
            <person name="Jerlstrom-Hultqvist J."/>
        </authorList>
    </citation>
    <scope>NUCLEOTIDE SEQUENCE [LARGE SCALE GENOMIC DNA]</scope>
    <source>
        <strain evidence="12 13">Roberts-Thomson</strain>
    </source>
</reference>
<evidence type="ECO:0000313" key="13">
    <source>
        <dbReference type="Proteomes" id="UP000315496"/>
    </source>
</evidence>
<evidence type="ECO:0000313" key="12">
    <source>
        <dbReference type="EMBL" id="TNJ29948.1"/>
    </source>
</evidence>
<evidence type="ECO:0000256" key="10">
    <source>
        <dbReference type="ARBA" id="ARBA00022842"/>
    </source>
</evidence>
<dbReference type="Proteomes" id="UP000315496">
    <property type="component" value="Chromosome 1"/>
</dbReference>
<dbReference type="Pfam" id="PF00075">
    <property type="entry name" value="RNase_H"/>
    <property type="match status" value="1"/>
</dbReference>
<keyword evidence="8" id="KW-0255">Endonuclease</keyword>
<keyword evidence="13" id="KW-1185">Reference proteome</keyword>
<evidence type="ECO:0000256" key="4">
    <source>
        <dbReference type="ARBA" id="ARBA00011245"/>
    </source>
</evidence>
<dbReference type="GO" id="GO:0046872">
    <property type="term" value="F:metal ion binding"/>
    <property type="evidence" value="ECO:0007669"/>
    <property type="project" value="UniProtKB-KW"/>
</dbReference>
<accession>A0A4Z1T2S0</accession>
<dbReference type="CDD" id="cd09278">
    <property type="entry name" value="RNase_HI_prokaryote_like"/>
    <property type="match status" value="1"/>
</dbReference>
<dbReference type="InterPro" id="IPR022892">
    <property type="entry name" value="RNaseHI"/>
</dbReference>
<dbReference type="PROSITE" id="PS50879">
    <property type="entry name" value="RNASE_H_1"/>
    <property type="match status" value="1"/>
</dbReference>
<dbReference type="PANTHER" id="PTHR10642">
    <property type="entry name" value="RIBONUCLEASE H1"/>
    <property type="match status" value="1"/>
</dbReference>
<evidence type="ECO:0000256" key="3">
    <source>
        <dbReference type="ARBA" id="ARBA00005300"/>
    </source>
</evidence>
<gene>
    <name evidence="12" type="ORF">GMRT_15899</name>
</gene>
<dbReference type="OrthoDB" id="407198at2759"/>
<dbReference type="EC" id="3.1.26.4" evidence="5"/>
<keyword evidence="7" id="KW-0479">Metal-binding</keyword>
<name>A0A4Z1T2S0_GIAMU</name>
<feature type="domain" description="RNase H type-1" evidence="11">
    <location>
        <begin position="171"/>
        <end position="326"/>
    </location>
</feature>
<comment type="subunit">
    <text evidence="4">Monomer.</text>
</comment>
<sequence>MPIYAIRGSMRLILVDLPWPYVQKLMKEKTGAFVKRFSTISAILEDGWYKDLTGIQVIVRGGSRMSLEEYLSSVDEGDSKEALTTKEPTNEAVIFNSSELVSEFSALESIEPQYLLHENASKKASECIYRYEEECHRCYEIYSNGLVDLGHADGQKRTFAQFRRAMTMDNLDVEYVAFTDGGARPSNGGPGAWGCILLDCRSLDEENTVPLPFQKMHRRYWRTTNNRMELRAILAALTSIPPGSSIWVVTDSQYSIDCMTSYLPSWEVAGKLSPYFTESSPPKNRDLFLLLATEAARRKVIFTHVRGHTGHALNELVDRLSNPRAFPDDMPWHCDTGFSP</sequence>
<dbReference type="PANTHER" id="PTHR10642:SF26">
    <property type="entry name" value="RIBONUCLEASE H1"/>
    <property type="match status" value="1"/>
</dbReference>
<dbReference type="InterPro" id="IPR002156">
    <property type="entry name" value="RNaseH_domain"/>
</dbReference>
<keyword evidence="9" id="KW-0378">Hydrolase</keyword>
<keyword evidence="10" id="KW-0460">Magnesium</keyword>
<dbReference type="EMBL" id="VDLU01000001">
    <property type="protein sequence ID" value="TNJ29948.1"/>
    <property type="molecule type" value="Genomic_DNA"/>
</dbReference>
<dbReference type="GO" id="GO:0003676">
    <property type="term" value="F:nucleic acid binding"/>
    <property type="evidence" value="ECO:0007669"/>
    <property type="project" value="InterPro"/>
</dbReference>
<dbReference type="AlphaFoldDB" id="A0A4Z1T2S0"/>
<dbReference type="InterPro" id="IPR012337">
    <property type="entry name" value="RNaseH-like_sf"/>
</dbReference>
<evidence type="ECO:0000256" key="8">
    <source>
        <dbReference type="ARBA" id="ARBA00022759"/>
    </source>
</evidence>
<evidence type="ECO:0000256" key="1">
    <source>
        <dbReference type="ARBA" id="ARBA00000077"/>
    </source>
</evidence>
<protein>
    <recommendedName>
        <fullName evidence="5">ribonuclease H</fullName>
        <ecNumber evidence="5">3.1.26.4</ecNumber>
    </recommendedName>
</protein>
<comment type="similarity">
    <text evidence="3">Belongs to the RNase H family.</text>
</comment>
<dbReference type="GO" id="GO:0004523">
    <property type="term" value="F:RNA-DNA hybrid ribonuclease activity"/>
    <property type="evidence" value="ECO:0007669"/>
    <property type="project" value="UniProtKB-EC"/>
</dbReference>
<evidence type="ECO:0000256" key="7">
    <source>
        <dbReference type="ARBA" id="ARBA00022723"/>
    </source>
</evidence>
<comment type="cofactor">
    <cofactor evidence="2">
        <name>Mg(2+)</name>
        <dbReference type="ChEBI" id="CHEBI:18420"/>
    </cofactor>
</comment>
<dbReference type="VEuPathDB" id="GiardiaDB:GMRT_15899"/>
<dbReference type="SUPFAM" id="SSF53098">
    <property type="entry name" value="Ribonuclease H-like"/>
    <property type="match status" value="1"/>
</dbReference>
<dbReference type="Gene3D" id="3.30.420.10">
    <property type="entry name" value="Ribonuclease H-like superfamily/Ribonuclease H"/>
    <property type="match status" value="1"/>
</dbReference>
<evidence type="ECO:0000256" key="9">
    <source>
        <dbReference type="ARBA" id="ARBA00022801"/>
    </source>
</evidence>
<evidence type="ECO:0000259" key="11">
    <source>
        <dbReference type="PROSITE" id="PS50879"/>
    </source>
</evidence>
<dbReference type="InterPro" id="IPR036397">
    <property type="entry name" value="RNaseH_sf"/>
</dbReference>
<evidence type="ECO:0000256" key="2">
    <source>
        <dbReference type="ARBA" id="ARBA00001946"/>
    </source>
</evidence>